<dbReference type="PANTHER" id="PTHR11808:SF15">
    <property type="entry name" value="CYSTATHIONINE GAMMA-LYASE"/>
    <property type="match status" value="1"/>
</dbReference>
<dbReference type="CDD" id="cd00614">
    <property type="entry name" value="CGS_like"/>
    <property type="match status" value="1"/>
</dbReference>
<dbReference type="OrthoDB" id="3512640at2759"/>
<dbReference type="InterPro" id="IPR015424">
    <property type="entry name" value="PyrdxlP-dep_Trfase"/>
</dbReference>
<evidence type="ECO:0000256" key="7">
    <source>
        <dbReference type="ARBA" id="ARBA00029853"/>
    </source>
</evidence>
<gene>
    <name evidence="11" type="ORF">SISSUDRAFT_1113655</name>
</gene>
<evidence type="ECO:0000256" key="1">
    <source>
        <dbReference type="ARBA" id="ARBA00001933"/>
    </source>
</evidence>
<comment type="pathway">
    <text evidence="2">Amino-acid biosynthesis; L-cysteine biosynthesis; L-cysteine from L-homocysteine and L-serine: step 2/2.</text>
</comment>
<dbReference type="STRING" id="1314776.A0A166ECY1"/>
<dbReference type="Gene3D" id="3.40.640.10">
    <property type="entry name" value="Type I PLP-dependent aspartate aminotransferase-like (Major domain)"/>
    <property type="match status" value="1"/>
</dbReference>
<evidence type="ECO:0000256" key="10">
    <source>
        <dbReference type="SAM" id="MobiDB-lite"/>
    </source>
</evidence>
<sequence>MPGFNTRAIHVGSEPDPSSNAVIPPISLSTTFKQDKVGVHKGYEYSRSQNPSRAGLENTLAALEAGGKYALAFASGSAATATIIQSLGPNAHIVSVNDVYGGTFRYMDKVAREVQGLQTTFVDFENASDEEIIGSLKENTKLIWIESPTNPTLRVIDIPRIARLVRTHSPSSTPPLVLVDNTFPSPFFSSPLLLGADIVSHSLTKYINGHSDSVSGALIFPAHHSALFERLKYLQNAIGAVPSAFDSWLVQRGAKTLGVRMKQHGKNALAVARALEKSPYVKEVIYPGLPSHPGHRLAWGLLSPHAKKWILEEGYDGEEGEFPFSGMVTFRIGGDEDSAERFLEKTELFTLAESLGGVESLAELPAKMTHGSIPPAERAQLGIGLDLVRLSVGIEEWEDLVEDVEQALEWAVNGHRYMPR</sequence>
<name>A0A166ECY1_9AGAM</name>
<dbReference type="InterPro" id="IPR015421">
    <property type="entry name" value="PyrdxlP-dep_Trfase_major"/>
</dbReference>
<dbReference type="FunFam" id="3.40.640.10:FF:000009">
    <property type="entry name" value="Cystathionine gamma-synthase homolog"/>
    <property type="match status" value="1"/>
</dbReference>
<evidence type="ECO:0000256" key="5">
    <source>
        <dbReference type="ARBA" id="ARBA00022898"/>
    </source>
</evidence>
<evidence type="ECO:0000256" key="8">
    <source>
        <dbReference type="PIRSR" id="PIRSR001434-2"/>
    </source>
</evidence>
<feature type="region of interest" description="Disordered" evidence="10">
    <location>
        <begin position="1"/>
        <end position="22"/>
    </location>
</feature>
<dbReference type="AlphaFoldDB" id="A0A166ECY1"/>
<proteinExistence type="inferred from homology"/>
<dbReference type="PIRSF" id="PIRSF001434">
    <property type="entry name" value="CGS"/>
    <property type="match status" value="1"/>
</dbReference>
<comment type="cofactor">
    <cofactor evidence="1 9">
        <name>pyridoxal 5'-phosphate</name>
        <dbReference type="ChEBI" id="CHEBI:597326"/>
    </cofactor>
</comment>
<keyword evidence="6" id="KW-0198">Cysteine biosynthesis</keyword>
<dbReference type="GO" id="GO:0030170">
    <property type="term" value="F:pyridoxal phosphate binding"/>
    <property type="evidence" value="ECO:0007669"/>
    <property type="project" value="InterPro"/>
</dbReference>
<accession>A0A166ECY1</accession>
<keyword evidence="12" id="KW-1185">Reference proteome</keyword>
<evidence type="ECO:0000256" key="3">
    <source>
        <dbReference type="ARBA" id="ARBA00009077"/>
    </source>
</evidence>
<dbReference type="Proteomes" id="UP000076798">
    <property type="component" value="Unassembled WGS sequence"/>
</dbReference>
<evidence type="ECO:0000256" key="4">
    <source>
        <dbReference type="ARBA" id="ARBA00012085"/>
    </source>
</evidence>
<dbReference type="Gene3D" id="3.90.1150.10">
    <property type="entry name" value="Aspartate Aminotransferase, domain 1"/>
    <property type="match status" value="1"/>
</dbReference>
<keyword evidence="5 8" id="KW-0663">Pyridoxal phosphate</keyword>
<dbReference type="GO" id="GO:0004123">
    <property type="term" value="F:cystathionine gamma-lyase activity"/>
    <property type="evidence" value="ECO:0007669"/>
    <property type="project" value="TreeGrafter"/>
</dbReference>
<protein>
    <recommendedName>
        <fullName evidence="4">cystathionine gamma-lyase</fullName>
        <ecNumber evidence="4">4.4.1.1</ecNumber>
    </recommendedName>
    <alternativeName>
        <fullName evidence="7">Gamma-cystathionase</fullName>
    </alternativeName>
</protein>
<dbReference type="SUPFAM" id="SSF53383">
    <property type="entry name" value="PLP-dependent transferases"/>
    <property type="match status" value="1"/>
</dbReference>
<evidence type="ECO:0000256" key="9">
    <source>
        <dbReference type="RuleBase" id="RU362118"/>
    </source>
</evidence>
<dbReference type="GO" id="GO:0019343">
    <property type="term" value="P:cysteine biosynthetic process via cystathionine"/>
    <property type="evidence" value="ECO:0007669"/>
    <property type="project" value="TreeGrafter"/>
</dbReference>
<organism evidence="11 12">
    <name type="scientific">Sistotremastrum suecicum HHB10207 ss-3</name>
    <dbReference type="NCBI Taxonomy" id="1314776"/>
    <lineage>
        <taxon>Eukaryota</taxon>
        <taxon>Fungi</taxon>
        <taxon>Dikarya</taxon>
        <taxon>Basidiomycota</taxon>
        <taxon>Agaricomycotina</taxon>
        <taxon>Agaricomycetes</taxon>
        <taxon>Sistotremastrales</taxon>
        <taxon>Sistotremastraceae</taxon>
        <taxon>Sistotremastrum</taxon>
    </lineage>
</organism>
<evidence type="ECO:0000313" key="12">
    <source>
        <dbReference type="Proteomes" id="UP000076798"/>
    </source>
</evidence>
<keyword evidence="6" id="KW-0028">Amino-acid biosynthesis</keyword>
<dbReference type="InterPro" id="IPR015422">
    <property type="entry name" value="PyrdxlP-dep_Trfase_small"/>
</dbReference>
<dbReference type="PANTHER" id="PTHR11808">
    <property type="entry name" value="TRANS-SULFURATION ENZYME FAMILY MEMBER"/>
    <property type="match status" value="1"/>
</dbReference>
<dbReference type="GO" id="GO:0019346">
    <property type="term" value="P:transsulfuration"/>
    <property type="evidence" value="ECO:0007669"/>
    <property type="project" value="InterPro"/>
</dbReference>
<dbReference type="PROSITE" id="PS00868">
    <property type="entry name" value="CYS_MET_METAB_PP"/>
    <property type="match status" value="1"/>
</dbReference>
<evidence type="ECO:0000256" key="6">
    <source>
        <dbReference type="ARBA" id="ARBA00023192"/>
    </source>
</evidence>
<dbReference type="EMBL" id="KV428046">
    <property type="protein sequence ID" value="KZT39452.1"/>
    <property type="molecule type" value="Genomic_DNA"/>
</dbReference>
<reference evidence="11 12" key="1">
    <citation type="journal article" date="2016" name="Mol. Biol. Evol.">
        <title>Comparative Genomics of Early-Diverging Mushroom-Forming Fungi Provides Insights into the Origins of Lignocellulose Decay Capabilities.</title>
        <authorList>
            <person name="Nagy L.G."/>
            <person name="Riley R."/>
            <person name="Tritt A."/>
            <person name="Adam C."/>
            <person name="Daum C."/>
            <person name="Floudas D."/>
            <person name="Sun H."/>
            <person name="Yadav J.S."/>
            <person name="Pangilinan J."/>
            <person name="Larsson K.H."/>
            <person name="Matsuura K."/>
            <person name="Barry K."/>
            <person name="Labutti K."/>
            <person name="Kuo R."/>
            <person name="Ohm R.A."/>
            <person name="Bhattacharya S.S."/>
            <person name="Shirouzu T."/>
            <person name="Yoshinaga Y."/>
            <person name="Martin F.M."/>
            <person name="Grigoriev I.V."/>
            <person name="Hibbett D.S."/>
        </authorList>
    </citation>
    <scope>NUCLEOTIDE SEQUENCE [LARGE SCALE GENOMIC DNA]</scope>
    <source>
        <strain evidence="11 12">HHB10207 ss-3</strain>
    </source>
</reference>
<dbReference type="InterPro" id="IPR054542">
    <property type="entry name" value="Cys_met_metab_PP"/>
</dbReference>
<evidence type="ECO:0000313" key="11">
    <source>
        <dbReference type="EMBL" id="KZT39452.1"/>
    </source>
</evidence>
<dbReference type="InterPro" id="IPR000277">
    <property type="entry name" value="Cys/Met-Metab_PyrdxlP-dep_enz"/>
</dbReference>
<feature type="modified residue" description="N6-(pyridoxal phosphate)lysine" evidence="8">
    <location>
        <position position="205"/>
    </location>
</feature>
<dbReference type="EC" id="4.4.1.1" evidence="4"/>
<evidence type="ECO:0000256" key="2">
    <source>
        <dbReference type="ARBA" id="ARBA00005038"/>
    </source>
</evidence>
<dbReference type="GO" id="GO:0005737">
    <property type="term" value="C:cytoplasm"/>
    <property type="evidence" value="ECO:0007669"/>
    <property type="project" value="TreeGrafter"/>
</dbReference>
<comment type="similarity">
    <text evidence="3 9">Belongs to the trans-sulfuration enzymes family.</text>
</comment>
<dbReference type="Pfam" id="PF01053">
    <property type="entry name" value="Cys_Met_Meta_PP"/>
    <property type="match status" value="2"/>
</dbReference>